<dbReference type="PATRIC" id="fig|1391654.3.peg.10392"/>
<keyword evidence="3 11" id="KW-0732">Signal</keyword>
<evidence type="ECO:0000256" key="2">
    <source>
        <dbReference type="ARBA" id="ARBA00022670"/>
    </source>
</evidence>
<dbReference type="SMART" id="SM00228">
    <property type="entry name" value="PDZ"/>
    <property type="match status" value="2"/>
</dbReference>
<dbReference type="SUPFAM" id="SSF50494">
    <property type="entry name" value="Trypsin-like serine proteases"/>
    <property type="match status" value="1"/>
</dbReference>
<keyword evidence="6" id="KW-0378">Hydrolase</keyword>
<dbReference type="RefSeq" id="WP_146654337.1">
    <property type="nucleotide sequence ID" value="NZ_CP012333.1"/>
</dbReference>
<dbReference type="CDD" id="cd10839">
    <property type="entry name" value="cpPDZ1_DegP-like"/>
    <property type="match status" value="1"/>
</dbReference>
<protein>
    <submittedName>
        <fullName evidence="13">HtrA protease/chaperone protein</fullName>
    </submittedName>
</protein>
<keyword evidence="2 13" id="KW-0645">Protease</keyword>
<dbReference type="GO" id="GO:0004252">
    <property type="term" value="F:serine-type endopeptidase activity"/>
    <property type="evidence" value="ECO:0007669"/>
    <property type="project" value="InterPro"/>
</dbReference>
<dbReference type="STRING" id="1391654.AKJ09_10255"/>
<dbReference type="PROSITE" id="PS51257">
    <property type="entry name" value="PROKAR_LIPOPROTEIN"/>
    <property type="match status" value="1"/>
</dbReference>
<comment type="subcellular location">
    <subcellularLocation>
        <location evidence="1">Periplasm</location>
    </subcellularLocation>
</comment>
<dbReference type="OrthoDB" id="9758917at2"/>
<evidence type="ECO:0000256" key="9">
    <source>
        <dbReference type="PIRSR" id="PIRSR611782-2"/>
    </source>
</evidence>
<organism evidence="13 14">
    <name type="scientific">Labilithrix luteola</name>
    <dbReference type="NCBI Taxonomy" id="1391654"/>
    <lineage>
        <taxon>Bacteria</taxon>
        <taxon>Pseudomonadati</taxon>
        <taxon>Myxococcota</taxon>
        <taxon>Polyangia</taxon>
        <taxon>Polyangiales</taxon>
        <taxon>Labilitrichaceae</taxon>
        <taxon>Labilithrix</taxon>
    </lineage>
</organism>
<feature type="active site" description="Charge relay system" evidence="8">
    <location>
        <position position="228"/>
    </location>
</feature>
<sequence length="475" mass="48594">MNSFVRDHASKAIPLLIGVLAIGAGCHSTPSTASAAPSPTAPVAVTSSVGGNGAAPDVAALVAKVKPSVVNITAEHEAKASEGSPFEFFFRRGVPSDSGPARKQRALGSGFIVDAQGHVVTNAHVVEGADTVRVKLADEREFKAKVRGRDTRLDLAVLEIEGAKDLPAVTLGPSEPLQVGEYVVAIGNPFGLGHTVTMGIVSAKGRALGAGPYDDFIQTDASINPGNSGGPLFDARGQVVGINTAINPAGQGIGFAIPSDALRDVLPQLIADGHVKRGRLGVHIQALDEPLAKAMGLGSARGALAADVEKGGPAEAAGVKSGDVILAVDNTEVHRAQDLPRIVASHAPGSKVKLKLVRGGEEKTVGVTLDSLKEDNSNDESEGREGPSSGVSPRGALGLQVQDAEGGGVVVRRVMPGSPAEGVLVPGDVIVEVNREAVRTTSDLGNKVKAAPAKKPILLLVKQGRSTRYVAIEPK</sequence>
<keyword evidence="4" id="KW-0677">Repeat</keyword>
<dbReference type="PANTHER" id="PTHR43343:SF3">
    <property type="entry name" value="PROTEASE DO-LIKE 8, CHLOROPLASTIC"/>
    <property type="match status" value="1"/>
</dbReference>
<feature type="compositionally biased region" description="Basic and acidic residues" evidence="10">
    <location>
        <begin position="371"/>
        <end position="385"/>
    </location>
</feature>
<name>A0A0K1QD50_9BACT</name>
<evidence type="ECO:0000256" key="1">
    <source>
        <dbReference type="ARBA" id="ARBA00004418"/>
    </source>
</evidence>
<dbReference type="InterPro" id="IPR051201">
    <property type="entry name" value="Chloro_Bact_Ser_Proteases"/>
</dbReference>
<dbReference type="GO" id="GO:0006508">
    <property type="term" value="P:proteolysis"/>
    <property type="evidence" value="ECO:0007669"/>
    <property type="project" value="UniProtKB-KW"/>
</dbReference>
<evidence type="ECO:0000256" key="6">
    <source>
        <dbReference type="ARBA" id="ARBA00022801"/>
    </source>
</evidence>
<dbReference type="InterPro" id="IPR011782">
    <property type="entry name" value="Pept_S1C_Do"/>
</dbReference>
<dbReference type="NCBIfam" id="TIGR02037">
    <property type="entry name" value="degP_htrA_DO"/>
    <property type="match status" value="1"/>
</dbReference>
<evidence type="ECO:0000256" key="5">
    <source>
        <dbReference type="ARBA" id="ARBA00022764"/>
    </source>
</evidence>
<dbReference type="GO" id="GO:0042597">
    <property type="term" value="C:periplasmic space"/>
    <property type="evidence" value="ECO:0007669"/>
    <property type="project" value="UniProtKB-SubCell"/>
</dbReference>
<dbReference type="AlphaFoldDB" id="A0A0K1QD50"/>
<dbReference type="EMBL" id="CP012333">
    <property type="protein sequence ID" value="AKV03592.1"/>
    <property type="molecule type" value="Genomic_DNA"/>
</dbReference>
<dbReference type="PANTHER" id="PTHR43343">
    <property type="entry name" value="PEPTIDASE S12"/>
    <property type="match status" value="1"/>
</dbReference>
<feature type="domain" description="PDZ" evidence="12">
    <location>
        <begin position="392"/>
        <end position="442"/>
    </location>
</feature>
<gene>
    <name evidence="13" type="ORF">AKJ09_10255</name>
</gene>
<feature type="domain" description="PDZ" evidence="12">
    <location>
        <begin position="269"/>
        <end position="360"/>
    </location>
</feature>
<dbReference type="KEGG" id="llu:AKJ09_10255"/>
<dbReference type="Pfam" id="PF17820">
    <property type="entry name" value="PDZ_6"/>
    <property type="match status" value="1"/>
</dbReference>
<feature type="region of interest" description="Disordered" evidence="10">
    <location>
        <begin position="365"/>
        <end position="395"/>
    </location>
</feature>
<evidence type="ECO:0000313" key="13">
    <source>
        <dbReference type="EMBL" id="AKV03592.1"/>
    </source>
</evidence>
<dbReference type="InterPro" id="IPR001940">
    <property type="entry name" value="Peptidase_S1C"/>
</dbReference>
<dbReference type="InterPro" id="IPR009003">
    <property type="entry name" value="Peptidase_S1_PA"/>
</dbReference>
<feature type="binding site" evidence="9">
    <location>
        <begin position="226"/>
        <end position="228"/>
    </location>
    <ligand>
        <name>substrate</name>
    </ligand>
</feature>
<proteinExistence type="predicted"/>
<evidence type="ECO:0000256" key="10">
    <source>
        <dbReference type="SAM" id="MobiDB-lite"/>
    </source>
</evidence>
<keyword evidence="14" id="KW-1185">Reference proteome</keyword>
<evidence type="ECO:0000256" key="3">
    <source>
        <dbReference type="ARBA" id="ARBA00022729"/>
    </source>
</evidence>
<feature type="signal peptide" evidence="11">
    <location>
        <begin position="1"/>
        <end position="35"/>
    </location>
</feature>
<keyword evidence="7" id="KW-0720">Serine protease</keyword>
<dbReference type="PROSITE" id="PS50106">
    <property type="entry name" value="PDZ"/>
    <property type="match status" value="2"/>
</dbReference>
<dbReference type="Pfam" id="PF13180">
    <property type="entry name" value="PDZ_2"/>
    <property type="match status" value="1"/>
</dbReference>
<dbReference type="Gene3D" id="2.30.42.10">
    <property type="match status" value="2"/>
</dbReference>
<reference evidence="13 14" key="1">
    <citation type="submission" date="2015-08" db="EMBL/GenBank/DDBJ databases">
        <authorList>
            <person name="Babu N.S."/>
            <person name="Beckwith C.J."/>
            <person name="Beseler K.G."/>
            <person name="Brison A."/>
            <person name="Carone J.V."/>
            <person name="Caskin T.P."/>
            <person name="Diamond M."/>
            <person name="Durham M.E."/>
            <person name="Foxe J.M."/>
            <person name="Go M."/>
            <person name="Henderson B.A."/>
            <person name="Jones I.B."/>
            <person name="McGettigan J.A."/>
            <person name="Micheletti S.J."/>
            <person name="Nasrallah M.E."/>
            <person name="Ortiz D."/>
            <person name="Piller C.R."/>
            <person name="Privatt S.R."/>
            <person name="Schneider S.L."/>
            <person name="Sharp S."/>
            <person name="Smith T.C."/>
            <person name="Stanton J.D."/>
            <person name="Ullery H.E."/>
            <person name="Wilson R.J."/>
            <person name="Serrano M.G."/>
            <person name="Buck G."/>
            <person name="Lee V."/>
            <person name="Wang Y."/>
            <person name="Carvalho R."/>
            <person name="Voegtly L."/>
            <person name="Shi R."/>
            <person name="Duckworth R."/>
            <person name="Johnson A."/>
            <person name="Loviza R."/>
            <person name="Walstead R."/>
            <person name="Shah Z."/>
            <person name="Kiflezghi M."/>
            <person name="Wade K."/>
            <person name="Ball S.L."/>
            <person name="Bradley K.W."/>
            <person name="Asai D.J."/>
            <person name="Bowman C.A."/>
            <person name="Russell D.A."/>
            <person name="Pope W.H."/>
            <person name="Jacobs-Sera D."/>
            <person name="Hendrix R.W."/>
            <person name="Hatfull G.F."/>
        </authorList>
    </citation>
    <scope>NUCLEOTIDE SEQUENCE [LARGE SCALE GENOMIC DNA]</scope>
    <source>
        <strain evidence="13 14">DSM 27648</strain>
    </source>
</reference>
<dbReference type="InterPro" id="IPR001478">
    <property type="entry name" value="PDZ"/>
</dbReference>
<evidence type="ECO:0000313" key="14">
    <source>
        <dbReference type="Proteomes" id="UP000064967"/>
    </source>
</evidence>
<dbReference type="SUPFAM" id="SSF50156">
    <property type="entry name" value="PDZ domain-like"/>
    <property type="match status" value="2"/>
</dbReference>
<dbReference type="InterPro" id="IPR041489">
    <property type="entry name" value="PDZ_6"/>
</dbReference>
<feature type="active site" description="Charge relay system" evidence="8">
    <location>
        <position position="154"/>
    </location>
</feature>
<dbReference type="InterPro" id="IPR036034">
    <property type="entry name" value="PDZ_sf"/>
</dbReference>
<dbReference type="Proteomes" id="UP000064967">
    <property type="component" value="Chromosome"/>
</dbReference>
<evidence type="ECO:0000259" key="12">
    <source>
        <dbReference type="PROSITE" id="PS50106"/>
    </source>
</evidence>
<accession>A0A0K1QD50</accession>
<evidence type="ECO:0000256" key="4">
    <source>
        <dbReference type="ARBA" id="ARBA00022737"/>
    </source>
</evidence>
<dbReference type="Gene3D" id="2.40.10.120">
    <property type="match status" value="1"/>
</dbReference>
<dbReference type="Pfam" id="PF13365">
    <property type="entry name" value="Trypsin_2"/>
    <property type="match status" value="1"/>
</dbReference>
<evidence type="ECO:0000256" key="8">
    <source>
        <dbReference type="PIRSR" id="PIRSR611782-1"/>
    </source>
</evidence>
<evidence type="ECO:0000256" key="11">
    <source>
        <dbReference type="SAM" id="SignalP"/>
    </source>
</evidence>
<dbReference type="PRINTS" id="PR00834">
    <property type="entry name" value="PROTEASES2C"/>
</dbReference>
<evidence type="ECO:0000256" key="7">
    <source>
        <dbReference type="ARBA" id="ARBA00022825"/>
    </source>
</evidence>
<keyword evidence="5" id="KW-0574">Periplasm</keyword>
<feature type="chain" id="PRO_5039382895" evidence="11">
    <location>
        <begin position="36"/>
        <end position="475"/>
    </location>
</feature>
<feature type="active site" description="Charge relay system" evidence="8">
    <location>
        <position position="124"/>
    </location>
</feature>
<feature type="binding site" evidence="9">
    <location>
        <position position="124"/>
    </location>
    <ligand>
        <name>substrate</name>
    </ligand>
</feature>
<feature type="binding site" evidence="9">
    <location>
        <position position="154"/>
    </location>
    <ligand>
        <name>substrate</name>
    </ligand>
</feature>
<feature type="binding site" evidence="9">
    <location>
        <position position="75"/>
    </location>
    <ligand>
        <name>substrate</name>
    </ligand>
</feature>